<evidence type="ECO:0000256" key="6">
    <source>
        <dbReference type="ARBA" id="ARBA00034303"/>
    </source>
</evidence>
<dbReference type="PANTHER" id="PTHR12265">
    <property type="entry name" value="TRANSMEMBRANE PROTEIN 53"/>
    <property type="match status" value="1"/>
</dbReference>
<dbReference type="SUPFAM" id="SSF53474">
    <property type="entry name" value="alpha/beta-Hydrolases"/>
    <property type="match status" value="1"/>
</dbReference>
<keyword evidence="5" id="KW-0539">Nucleus</keyword>
<reference evidence="8" key="1">
    <citation type="journal article" date="2020" name="Stud. Mycol.">
        <title>101 Dothideomycetes genomes: a test case for predicting lifestyles and emergence of pathogens.</title>
        <authorList>
            <person name="Haridas S."/>
            <person name="Albert R."/>
            <person name="Binder M."/>
            <person name="Bloem J."/>
            <person name="Labutti K."/>
            <person name="Salamov A."/>
            <person name="Andreopoulos B."/>
            <person name="Baker S."/>
            <person name="Barry K."/>
            <person name="Bills G."/>
            <person name="Bluhm B."/>
            <person name="Cannon C."/>
            <person name="Castanera R."/>
            <person name="Culley D."/>
            <person name="Daum C."/>
            <person name="Ezra D."/>
            <person name="Gonzalez J."/>
            <person name="Henrissat B."/>
            <person name="Kuo A."/>
            <person name="Liang C."/>
            <person name="Lipzen A."/>
            <person name="Lutzoni F."/>
            <person name="Magnuson J."/>
            <person name="Mondo S."/>
            <person name="Nolan M."/>
            <person name="Ohm R."/>
            <person name="Pangilinan J."/>
            <person name="Park H.-J."/>
            <person name="Ramirez L."/>
            <person name="Alfaro M."/>
            <person name="Sun H."/>
            <person name="Tritt A."/>
            <person name="Yoshinaga Y."/>
            <person name="Zwiers L.-H."/>
            <person name="Turgeon B."/>
            <person name="Goodwin S."/>
            <person name="Spatafora J."/>
            <person name="Crous P."/>
            <person name="Grigoriev I."/>
        </authorList>
    </citation>
    <scope>NUCLEOTIDE SEQUENCE</scope>
    <source>
        <strain evidence="8">CBS 473.64</strain>
    </source>
</reference>
<evidence type="ECO:0000256" key="1">
    <source>
        <dbReference type="ARBA" id="ARBA00007387"/>
    </source>
</evidence>
<dbReference type="AlphaFoldDB" id="A0A6A6RFI1"/>
<dbReference type="GO" id="GO:0005640">
    <property type="term" value="C:nuclear outer membrane"/>
    <property type="evidence" value="ECO:0007669"/>
    <property type="project" value="UniProtKB-SubCell"/>
</dbReference>
<keyword evidence="3 7" id="KW-1133">Transmembrane helix</keyword>
<dbReference type="Proteomes" id="UP000799753">
    <property type="component" value="Unassembled WGS sequence"/>
</dbReference>
<sequence>MQTSKTPTKTLAGFLKIGHNTYLYTPASYDPTKPLILLFSWNAAAAKHIAKYTACYQKLFPTARIVLVRCFTADIFRLATAHQRLTPALDTVRDHVNAGGEVLVHSFSNGGGTQVVEFAKEWKKSGVMLPMRAQIIDSAPGKGEWKRSHAAIVASLPRTWLWRLVGSALVHLVLTLTFIFDTLFGKENIMVTMCRQLNSVELFDVRVPRVYLYSKTDEMVGWEEVEEHADEAEAVGRSVTTVKFETSAHAGHVREDEGKYWGAVMDAWKMGPRLS</sequence>
<protein>
    <submittedName>
        <fullName evidence="8">DUF829-domain-containing protein</fullName>
    </submittedName>
</protein>
<name>A0A6A6RFI1_9PLEO</name>
<gene>
    <name evidence="8" type="ORF">P280DRAFT_554827</name>
</gene>
<evidence type="ECO:0000256" key="7">
    <source>
        <dbReference type="SAM" id="Phobius"/>
    </source>
</evidence>
<keyword evidence="4 7" id="KW-0472">Membrane</keyword>
<keyword evidence="2 7" id="KW-0812">Transmembrane</keyword>
<dbReference type="OrthoDB" id="77878at2759"/>
<accession>A0A6A6RFI1</accession>
<evidence type="ECO:0000313" key="9">
    <source>
        <dbReference type="Proteomes" id="UP000799753"/>
    </source>
</evidence>
<evidence type="ECO:0000313" key="8">
    <source>
        <dbReference type="EMBL" id="KAF2634096.1"/>
    </source>
</evidence>
<evidence type="ECO:0000256" key="2">
    <source>
        <dbReference type="ARBA" id="ARBA00022692"/>
    </source>
</evidence>
<dbReference type="Pfam" id="PF05705">
    <property type="entry name" value="DUF829"/>
    <property type="match status" value="1"/>
</dbReference>
<keyword evidence="9" id="KW-1185">Reference proteome</keyword>
<dbReference type="InterPro" id="IPR029058">
    <property type="entry name" value="AB_hydrolase_fold"/>
</dbReference>
<evidence type="ECO:0000256" key="3">
    <source>
        <dbReference type="ARBA" id="ARBA00022989"/>
    </source>
</evidence>
<dbReference type="InterPro" id="IPR008547">
    <property type="entry name" value="DUF829_TMEM53"/>
</dbReference>
<dbReference type="PANTHER" id="PTHR12265:SF30">
    <property type="entry name" value="TRANSMEMBRANE PROTEIN 53"/>
    <property type="match status" value="1"/>
</dbReference>
<comment type="subcellular location">
    <subcellularLocation>
        <location evidence="6">Nucleus outer membrane</location>
        <topology evidence="6">Single-pass membrane protein</topology>
    </subcellularLocation>
</comment>
<evidence type="ECO:0000256" key="4">
    <source>
        <dbReference type="ARBA" id="ARBA00023136"/>
    </source>
</evidence>
<dbReference type="EMBL" id="MU006869">
    <property type="protein sequence ID" value="KAF2634096.1"/>
    <property type="molecule type" value="Genomic_DNA"/>
</dbReference>
<proteinExistence type="inferred from homology"/>
<feature type="transmembrane region" description="Helical" evidence="7">
    <location>
        <begin position="160"/>
        <end position="180"/>
    </location>
</feature>
<evidence type="ECO:0000256" key="5">
    <source>
        <dbReference type="ARBA" id="ARBA00023242"/>
    </source>
</evidence>
<organism evidence="8 9">
    <name type="scientific">Massarina eburnea CBS 473.64</name>
    <dbReference type="NCBI Taxonomy" id="1395130"/>
    <lineage>
        <taxon>Eukaryota</taxon>
        <taxon>Fungi</taxon>
        <taxon>Dikarya</taxon>
        <taxon>Ascomycota</taxon>
        <taxon>Pezizomycotina</taxon>
        <taxon>Dothideomycetes</taxon>
        <taxon>Pleosporomycetidae</taxon>
        <taxon>Pleosporales</taxon>
        <taxon>Massarineae</taxon>
        <taxon>Massarinaceae</taxon>
        <taxon>Massarina</taxon>
    </lineage>
</organism>
<comment type="similarity">
    <text evidence="1">Belongs to the TMEM53 family.</text>
</comment>